<evidence type="ECO:0000256" key="5">
    <source>
        <dbReference type="ARBA" id="ARBA00022989"/>
    </source>
</evidence>
<feature type="transmembrane region" description="Helical" evidence="10">
    <location>
        <begin position="116"/>
        <end position="138"/>
    </location>
</feature>
<evidence type="ECO:0000256" key="4">
    <source>
        <dbReference type="ARBA" id="ARBA00022737"/>
    </source>
</evidence>
<dbReference type="FunFam" id="1.20.1280.290:FF:000006">
    <property type="entry name" value="mannose-P-dolichol utilization defect 1 protein"/>
    <property type="match status" value="1"/>
</dbReference>
<keyword evidence="2" id="KW-0813">Transport</keyword>
<keyword evidence="5 8" id="KW-1133">Transmembrane helix</keyword>
<dbReference type="AlphaFoldDB" id="A0AAX4JMP9"/>
<reference evidence="11 12" key="1">
    <citation type="submission" date="2024-01" db="EMBL/GenBank/DDBJ databases">
        <title>Comparative genomics of Cryptococcus and Kwoniella reveals pathogenesis evolution and contrasting modes of karyotype evolution via chromosome fusion or intercentromeric recombination.</title>
        <authorList>
            <person name="Coelho M.A."/>
            <person name="David-Palma M."/>
            <person name="Shea T."/>
            <person name="Bowers K."/>
            <person name="McGinley-Smith S."/>
            <person name="Mohammad A.W."/>
            <person name="Gnirke A."/>
            <person name="Yurkov A.M."/>
            <person name="Nowrousian M."/>
            <person name="Sun S."/>
            <person name="Cuomo C.A."/>
            <person name="Heitman J."/>
        </authorList>
    </citation>
    <scope>NUCLEOTIDE SEQUENCE [LARGE SCALE GENOMIC DNA]</scope>
    <source>
        <strain evidence="11 12">CBS 6074</strain>
    </source>
</reference>
<dbReference type="PANTHER" id="PTHR12226:SF2">
    <property type="entry name" value="MANNOSE-P-DOLICHOL UTILIZATION DEFECT 1 PROTEIN"/>
    <property type="match status" value="1"/>
</dbReference>
<dbReference type="PIRSF" id="PIRSF023381">
    <property type="entry name" value="MannP-dilichol_defect-1p"/>
    <property type="match status" value="1"/>
</dbReference>
<evidence type="ECO:0000256" key="8">
    <source>
        <dbReference type="PIRNR" id="PIRNR023381"/>
    </source>
</evidence>
<evidence type="ECO:0000256" key="6">
    <source>
        <dbReference type="ARBA" id="ARBA00023136"/>
    </source>
</evidence>
<dbReference type="InterPro" id="IPR016817">
    <property type="entry name" value="MannP-dilichol_defect-1"/>
</dbReference>
<dbReference type="GO" id="GO:0016020">
    <property type="term" value="C:membrane"/>
    <property type="evidence" value="ECO:0007669"/>
    <property type="project" value="UniProtKB-SubCell"/>
</dbReference>
<keyword evidence="12" id="KW-1185">Reference proteome</keyword>
<dbReference type="EMBL" id="CP144099">
    <property type="protein sequence ID" value="WWC86686.1"/>
    <property type="molecule type" value="Genomic_DNA"/>
</dbReference>
<evidence type="ECO:0000256" key="10">
    <source>
        <dbReference type="SAM" id="Phobius"/>
    </source>
</evidence>
<accession>A0AAX4JMP9</accession>
<comment type="subcellular location">
    <subcellularLocation>
        <location evidence="1 8">Membrane</location>
        <topology evidence="1 8">Multi-pass membrane protein</topology>
    </subcellularLocation>
</comment>
<dbReference type="PANTHER" id="PTHR12226">
    <property type="entry name" value="MANNOSE-P-DOLICHOL UTILIZATION DEFECT 1 LEC35 -RELATED"/>
    <property type="match status" value="1"/>
</dbReference>
<name>A0AAX4JMP9_9TREE</name>
<feature type="transmembrane region" description="Helical" evidence="10">
    <location>
        <begin position="215"/>
        <end position="235"/>
    </location>
</feature>
<evidence type="ECO:0000256" key="9">
    <source>
        <dbReference type="SAM" id="MobiDB-lite"/>
    </source>
</evidence>
<dbReference type="SMART" id="SM00679">
    <property type="entry name" value="CTNS"/>
    <property type="match status" value="2"/>
</dbReference>
<proteinExistence type="inferred from homology"/>
<keyword evidence="3 8" id="KW-0812">Transmembrane</keyword>
<organism evidence="11 12">
    <name type="scientific">Kwoniella dendrophila CBS 6074</name>
    <dbReference type="NCBI Taxonomy" id="1295534"/>
    <lineage>
        <taxon>Eukaryota</taxon>
        <taxon>Fungi</taxon>
        <taxon>Dikarya</taxon>
        <taxon>Basidiomycota</taxon>
        <taxon>Agaricomycotina</taxon>
        <taxon>Tremellomycetes</taxon>
        <taxon>Tremellales</taxon>
        <taxon>Cryptococcaceae</taxon>
        <taxon>Kwoniella</taxon>
    </lineage>
</organism>
<feature type="transmembrane region" description="Helical" evidence="10">
    <location>
        <begin position="247"/>
        <end position="268"/>
    </location>
</feature>
<evidence type="ECO:0000256" key="2">
    <source>
        <dbReference type="ARBA" id="ARBA00022448"/>
    </source>
</evidence>
<feature type="transmembrane region" description="Helical" evidence="10">
    <location>
        <begin position="159"/>
        <end position="178"/>
    </location>
</feature>
<evidence type="ECO:0000256" key="1">
    <source>
        <dbReference type="ARBA" id="ARBA00004141"/>
    </source>
</evidence>
<sequence length="323" mass="34488">MSALHSAVTSITHNIPSFLRQPAEALIGEQCYDVLVYNFDITNVECLKYALSKGLGLGIVLGGSIVKIPQILKIVGSGSARGLSLSAYILETASYAINLAYSSRNKFPFSTYGENFFLTIQNVIITLLILFFSAPKGASSSGLGGPLTGKQKSNSSGSLSKVITGLVITFVSGIVLWSENLCPPSMLALLQAATLPLSLISKAPQILSNHSNKSTGNLSAFAVFNALLGCLARLFTTKQEVNDPLIFWGFAGAAILNAVLALQMIFYWNNTHTVDDTRLPNRRYSAEEKGSLNNQSPEKFSAVDLGATTGGSGVGKRWARKID</sequence>
<protein>
    <recommendedName>
        <fullName evidence="8">Mannose-P-dolichol utilization defect 1 protein homolog</fullName>
    </recommendedName>
</protein>
<evidence type="ECO:0000313" key="11">
    <source>
        <dbReference type="EMBL" id="WWC86686.1"/>
    </source>
</evidence>
<dbReference type="RefSeq" id="XP_066073449.1">
    <property type="nucleotide sequence ID" value="XM_066217352.1"/>
</dbReference>
<gene>
    <name evidence="11" type="ORF">L201_001563</name>
</gene>
<feature type="region of interest" description="Disordered" evidence="9">
    <location>
        <begin position="286"/>
        <end position="323"/>
    </location>
</feature>
<evidence type="ECO:0000256" key="3">
    <source>
        <dbReference type="ARBA" id="ARBA00022692"/>
    </source>
</evidence>
<dbReference type="Proteomes" id="UP001355207">
    <property type="component" value="Chromosome 2"/>
</dbReference>
<dbReference type="Pfam" id="PF04193">
    <property type="entry name" value="PQ-loop"/>
    <property type="match status" value="2"/>
</dbReference>
<comment type="similarity">
    <text evidence="7 8">Belongs to the MPDU1 (TC 2.A.43.3) family.</text>
</comment>
<dbReference type="InterPro" id="IPR006603">
    <property type="entry name" value="PQ-loop_rpt"/>
</dbReference>
<keyword evidence="6 8" id="KW-0472">Membrane</keyword>
<evidence type="ECO:0000256" key="7">
    <source>
        <dbReference type="ARBA" id="ARBA00038475"/>
    </source>
</evidence>
<dbReference type="GeneID" id="91092235"/>
<dbReference type="Gene3D" id="1.20.1280.290">
    <property type="match status" value="2"/>
</dbReference>
<evidence type="ECO:0000313" key="12">
    <source>
        <dbReference type="Proteomes" id="UP001355207"/>
    </source>
</evidence>
<keyword evidence="4" id="KW-0677">Repeat</keyword>